<evidence type="ECO:0000313" key="2">
    <source>
        <dbReference type="Proteomes" id="UP001139028"/>
    </source>
</evidence>
<dbReference type="Proteomes" id="UP001139028">
    <property type="component" value="Unassembled WGS sequence"/>
</dbReference>
<evidence type="ECO:0000313" key="1">
    <source>
        <dbReference type="EMBL" id="MCO1335299.1"/>
    </source>
</evidence>
<gene>
    <name evidence="1" type="ORF">MO867_13255</name>
</gene>
<sequence>MDILIDCPSCSDLSELHTGEITLLLRPLNSNTLLFALMDQLLAMSDVHVDEYFSYRGFHRFSRSAVLTEIGRISVILRQQEHLNSSRNFI</sequence>
<keyword evidence="2" id="KW-1185">Reference proteome</keyword>
<dbReference type="AlphaFoldDB" id="A0A9X2EN44"/>
<accession>A0A9X2EN44</accession>
<comment type="caution">
    <text evidence="1">The sequence shown here is derived from an EMBL/GenBank/DDBJ whole genome shotgun (WGS) entry which is preliminary data.</text>
</comment>
<proteinExistence type="predicted"/>
<reference evidence="1" key="1">
    <citation type="journal article" date="2022" name="Arch. Microbiol.">
        <title>Microbulbifer okhotskensis sp. nov., isolated from a deep bottom sediment of the Okhotsk Sea.</title>
        <authorList>
            <person name="Romanenko L."/>
            <person name="Kurilenko V."/>
            <person name="Otstavnykh N."/>
            <person name="Velansky P."/>
            <person name="Isaeva M."/>
            <person name="Mikhailov V."/>
        </authorList>
    </citation>
    <scope>NUCLEOTIDE SEQUENCE</scope>
    <source>
        <strain evidence="1">OS29</strain>
    </source>
</reference>
<dbReference type="RefSeq" id="WP_252468886.1">
    <property type="nucleotide sequence ID" value="NZ_JALBWM010000057.1"/>
</dbReference>
<protein>
    <submittedName>
        <fullName evidence="1">Uncharacterized protein</fullName>
    </submittedName>
</protein>
<organism evidence="1 2">
    <name type="scientific">Microbulbifer okhotskensis</name>
    <dbReference type="NCBI Taxonomy" id="2926617"/>
    <lineage>
        <taxon>Bacteria</taxon>
        <taxon>Pseudomonadati</taxon>
        <taxon>Pseudomonadota</taxon>
        <taxon>Gammaproteobacteria</taxon>
        <taxon>Cellvibrionales</taxon>
        <taxon>Microbulbiferaceae</taxon>
        <taxon>Microbulbifer</taxon>
    </lineage>
</organism>
<dbReference type="EMBL" id="JALBWM010000057">
    <property type="protein sequence ID" value="MCO1335299.1"/>
    <property type="molecule type" value="Genomic_DNA"/>
</dbReference>
<name>A0A9X2EN44_9GAMM</name>